<keyword evidence="5" id="KW-0808">Transferase</keyword>
<keyword evidence="5" id="KW-0548">Nucleotidyltransferase</keyword>
<accession>A0ABQ5HYP6</accession>
<dbReference type="GO" id="GO:0003964">
    <property type="term" value="F:RNA-directed DNA polymerase activity"/>
    <property type="evidence" value="ECO:0007669"/>
    <property type="project" value="UniProtKB-KW"/>
</dbReference>
<proteinExistence type="predicted"/>
<feature type="coiled-coil region" evidence="1">
    <location>
        <begin position="166"/>
        <end position="228"/>
    </location>
</feature>
<evidence type="ECO:0000259" key="4">
    <source>
        <dbReference type="Pfam" id="PF03732"/>
    </source>
</evidence>
<feature type="domain" description="Retrotransposon gag" evidence="4">
    <location>
        <begin position="358"/>
        <end position="428"/>
    </location>
</feature>
<gene>
    <name evidence="5" type="ORF">Tco_1081876</name>
</gene>
<reference evidence="5" key="2">
    <citation type="submission" date="2022-01" db="EMBL/GenBank/DDBJ databases">
        <authorList>
            <person name="Yamashiro T."/>
            <person name="Shiraishi A."/>
            <person name="Satake H."/>
            <person name="Nakayama K."/>
        </authorList>
    </citation>
    <scope>NUCLEOTIDE SEQUENCE</scope>
</reference>
<comment type="caution">
    <text evidence="5">The sequence shown here is derived from an EMBL/GenBank/DDBJ whole genome shotgun (WGS) entry which is preliminary data.</text>
</comment>
<name>A0ABQ5HYP6_9ASTR</name>
<protein>
    <submittedName>
        <fullName evidence="5">Reverse transcriptase domain-containing protein</fullName>
    </submittedName>
</protein>
<evidence type="ECO:0000313" key="5">
    <source>
        <dbReference type="EMBL" id="GJT93031.1"/>
    </source>
</evidence>
<feature type="region of interest" description="Disordered" evidence="2">
    <location>
        <begin position="49"/>
        <end position="90"/>
    </location>
</feature>
<dbReference type="EMBL" id="BQNB010020166">
    <property type="protein sequence ID" value="GJT93031.1"/>
    <property type="molecule type" value="Genomic_DNA"/>
</dbReference>
<dbReference type="InterPro" id="IPR005162">
    <property type="entry name" value="Retrotrans_gag_dom"/>
</dbReference>
<keyword evidence="1" id="KW-0175">Coiled coil</keyword>
<organism evidence="5 6">
    <name type="scientific">Tanacetum coccineum</name>
    <dbReference type="NCBI Taxonomy" id="301880"/>
    <lineage>
        <taxon>Eukaryota</taxon>
        <taxon>Viridiplantae</taxon>
        <taxon>Streptophyta</taxon>
        <taxon>Embryophyta</taxon>
        <taxon>Tracheophyta</taxon>
        <taxon>Spermatophyta</taxon>
        <taxon>Magnoliopsida</taxon>
        <taxon>eudicotyledons</taxon>
        <taxon>Gunneridae</taxon>
        <taxon>Pentapetalae</taxon>
        <taxon>asterids</taxon>
        <taxon>campanulids</taxon>
        <taxon>Asterales</taxon>
        <taxon>Asteraceae</taxon>
        <taxon>Asteroideae</taxon>
        <taxon>Anthemideae</taxon>
        <taxon>Anthemidinae</taxon>
        <taxon>Tanacetum</taxon>
    </lineage>
</organism>
<feature type="chain" id="PRO_5046730458" evidence="3">
    <location>
        <begin position="16"/>
        <end position="450"/>
    </location>
</feature>
<feature type="signal peptide" evidence="3">
    <location>
        <begin position="1"/>
        <end position="15"/>
    </location>
</feature>
<sequence length="450" mass="51276">MKLNTLLFLLHQIHQLLVFHLTLHHFIEYYFHNSPEVHLFHHPNHAAAAPSNVSSHPDVPPETSVDPTITPTPPCATPISRSSGPRTRMDLDAPDTSFIQVLTNDDSDDSADNTDPLFWHIFAAWEVIPTGLSDVNASFLATTLENSSLDRIGHIEDKIEGLGKVQVIIQQDFDNLETELQEARTQIARLQRKEMGNNNKIALARFRISNLEKIIKDIQARHQAYKENFQDAIYELKNQFIHPRFSQTFVPRNTKPSIGSLTPLSLYLSLEMPPKRTSTSETPTMTQAVIRQLIADGIAVALEAQAANMANIDNTTKPREAHVARQCSYKEFMSRQLINFKGTEGTIGLIRWIKEAYKITWVEFKKLLIKKYCPRTKVRKMEDEFYHLIMKGNDLKTYVRRFQELATLCPSMVPDSEKMMEVFIRGLPQSIEGNVTAYKPQTLKDAINIA</sequence>
<dbReference type="Pfam" id="PF03732">
    <property type="entry name" value="Retrotrans_gag"/>
    <property type="match status" value="1"/>
</dbReference>
<keyword evidence="5" id="KW-0695">RNA-directed DNA polymerase</keyword>
<evidence type="ECO:0000256" key="3">
    <source>
        <dbReference type="SAM" id="SignalP"/>
    </source>
</evidence>
<evidence type="ECO:0000256" key="2">
    <source>
        <dbReference type="SAM" id="MobiDB-lite"/>
    </source>
</evidence>
<evidence type="ECO:0000313" key="6">
    <source>
        <dbReference type="Proteomes" id="UP001151760"/>
    </source>
</evidence>
<evidence type="ECO:0000256" key="1">
    <source>
        <dbReference type="SAM" id="Coils"/>
    </source>
</evidence>
<reference evidence="5" key="1">
    <citation type="journal article" date="2022" name="Int. J. Mol. Sci.">
        <title>Draft Genome of Tanacetum Coccineum: Genomic Comparison of Closely Related Tanacetum-Family Plants.</title>
        <authorList>
            <person name="Yamashiro T."/>
            <person name="Shiraishi A."/>
            <person name="Nakayama K."/>
            <person name="Satake H."/>
        </authorList>
    </citation>
    <scope>NUCLEOTIDE SEQUENCE</scope>
</reference>
<keyword evidence="3" id="KW-0732">Signal</keyword>
<keyword evidence="6" id="KW-1185">Reference proteome</keyword>
<dbReference type="Proteomes" id="UP001151760">
    <property type="component" value="Unassembled WGS sequence"/>
</dbReference>